<dbReference type="HOGENOM" id="CLU_3047310_0_0_5"/>
<accession>K0PZ71</accession>
<evidence type="ECO:0000313" key="1">
    <source>
        <dbReference type="EMBL" id="CCM77095.1"/>
    </source>
</evidence>
<keyword evidence="2" id="KW-1185">Reference proteome</keyword>
<name>K0PZ71_9HYPH</name>
<proteinExistence type="predicted"/>
<protein>
    <submittedName>
        <fullName evidence="1">Uncharacterized protein</fullName>
    </submittedName>
</protein>
<gene>
    <name evidence="1" type="ORF">BN77_4141</name>
</gene>
<dbReference type="EMBL" id="CANI01000028">
    <property type="protein sequence ID" value="CCM77095.1"/>
    <property type="molecule type" value="Genomic_DNA"/>
</dbReference>
<comment type="caution">
    <text evidence="1">The sequence shown here is derived from an EMBL/GenBank/DDBJ whole genome shotgun (WGS) entry which is preliminary data.</text>
</comment>
<organism evidence="1 2">
    <name type="scientific">Rhizobium mesoamericanum STM3625</name>
    <dbReference type="NCBI Taxonomy" id="1211777"/>
    <lineage>
        <taxon>Bacteria</taxon>
        <taxon>Pseudomonadati</taxon>
        <taxon>Pseudomonadota</taxon>
        <taxon>Alphaproteobacteria</taxon>
        <taxon>Hyphomicrobiales</taxon>
        <taxon>Rhizobiaceae</taxon>
        <taxon>Rhizobium/Agrobacterium group</taxon>
        <taxon>Rhizobium</taxon>
    </lineage>
</organism>
<dbReference type="Proteomes" id="UP000009319">
    <property type="component" value="Unassembled WGS sequence"/>
</dbReference>
<sequence>MINNDRRPGETSKQFTLRVYEEKLEAVRFQRQKLEREEAYWERAVAYQKLEEVA</sequence>
<reference evidence="1 2" key="1">
    <citation type="journal article" date="2013" name="Genome Announc.">
        <title>Draft Genome Sequence of Rhizobium mesoamericanum STM3625, a Nitrogen-Fixing Symbiont of Mimosa pudica Isolated in French Guiana (South America).</title>
        <authorList>
            <person name="Moulin L."/>
            <person name="Mornico D."/>
            <person name="Melkonian R."/>
            <person name="Klonowska A."/>
        </authorList>
    </citation>
    <scope>NUCLEOTIDE SEQUENCE [LARGE SCALE GENOMIC DNA]</scope>
    <source>
        <strain evidence="1 2">STM3625</strain>
    </source>
</reference>
<dbReference type="AlphaFoldDB" id="K0PZ71"/>
<evidence type="ECO:0000313" key="2">
    <source>
        <dbReference type="Proteomes" id="UP000009319"/>
    </source>
</evidence>
<dbReference type="RefSeq" id="WP_007534994.1">
    <property type="nucleotide sequence ID" value="NZ_HF536772.1"/>
</dbReference>
<dbReference type="STRING" id="1211777.BN77_4141"/>